<dbReference type="InterPro" id="IPR050268">
    <property type="entry name" value="NADH-dep_flavin_reductase"/>
</dbReference>
<gene>
    <name evidence="5" type="ORF">CP968_31280</name>
</gene>
<comment type="similarity">
    <text evidence="1">Belongs to the non-flavoprotein flavin reductase family.</text>
</comment>
<dbReference type="PANTHER" id="PTHR30466">
    <property type="entry name" value="FLAVIN REDUCTASE"/>
    <property type="match status" value="1"/>
</dbReference>
<reference evidence="5 6" key="1">
    <citation type="submission" date="2017-09" db="EMBL/GenBank/DDBJ databases">
        <authorList>
            <person name="Lee N."/>
            <person name="Cho B.-K."/>
        </authorList>
    </citation>
    <scope>NUCLEOTIDE SEQUENCE [LARGE SCALE GENOMIC DNA]</scope>
    <source>
        <strain evidence="5 6">ATCC 27467</strain>
    </source>
</reference>
<dbReference type="SMART" id="SM00903">
    <property type="entry name" value="Flavin_Reduct"/>
    <property type="match status" value="1"/>
</dbReference>
<dbReference type="OrthoDB" id="3677205at2"/>
<sequence length="173" mass="18248">MTVITAMGADGPVGFTCQAFSSLSLQPPQVILCPGRTSTTWPLIRAVGLFCVNVLAEDQAGLSRAFARSGGDKFAGVRWDSSPNGSPILSGAAAWLDCRVHAEYAGGDHTVVRADVRGLAASPGKRPLLFHRGRYTRMADDDAPGGAPLPLSPHQPAQGRAPLTTKDPKEQMR</sequence>
<keyword evidence="2" id="KW-0560">Oxidoreductase</keyword>
<feature type="region of interest" description="Disordered" evidence="3">
    <location>
        <begin position="137"/>
        <end position="173"/>
    </location>
</feature>
<evidence type="ECO:0000256" key="2">
    <source>
        <dbReference type="ARBA" id="ARBA00023002"/>
    </source>
</evidence>
<evidence type="ECO:0000256" key="3">
    <source>
        <dbReference type="SAM" id="MobiDB-lite"/>
    </source>
</evidence>
<protein>
    <submittedName>
        <fullName evidence="5">Flavin reductase</fullName>
    </submittedName>
</protein>
<organism evidence="5 6">
    <name type="scientific">Streptomyces subrutilus</name>
    <dbReference type="NCBI Taxonomy" id="36818"/>
    <lineage>
        <taxon>Bacteria</taxon>
        <taxon>Bacillati</taxon>
        <taxon>Actinomycetota</taxon>
        <taxon>Actinomycetes</taxon>
        <taxon>Kitasatosporales</taxon>
        <taxon>Streptomycetaceae</taxon>
        <taxon>Streptomyces</taxon>
    </lineage>
</organism>
<dbReference type="EMBL" id="CP023701">
    <property type="protein sequence ID" value="QEU82158.1"/>
    <property type="molecule type" value="Genomic_DNA"/>
</dbReference>
<dbReference type="SUPFAM" id="SSF50475">
    <property type="entry name" value="FMN-binding split barrel"/>
    <property type="match status" value="1"/>
</dbReference>
<proteinExistence type="inferred from homology"/>
<dbReference type="Proteomes" id="UP000326831">
    <property type="component" value="Chromosome"/>
</dbReference>
<evidence type="ECO:0000259" key="4">
    <source>
        <dbReference type="SMART" id="SM00903"/>
    </source>
</evidence>
<dbReference type="InterPro" id="IPR002563">
    <property type="entry name" value="Flavin_Rdtase-like_dom"/>
</dbReference>
<dbReference type="GO" id="GO:0010181">
    <property type="term" value="F:FMN binding"/>
    <property type="evidence" value="ECO:0007669"/>
    <property type="project" value="InterPro"/>
</dbReference>
<evidence type="ECO:0000313" key="6">
    <source>
        <dbReference type="Proteomes" id="UP000326831"/>
    </source>
</evidence>
<dbReference type="InterPro" id="IPR012349">
    <property type="entry name" value="Split_barrel_FMN-bd"/>
</dbReference>
<dbReference type="Gene3D" id="2.30.110.10">
    <property type="entry name" value="Electron Transport, Fmn-binding Protein, Chain A"/>
    <property type="match status" value="1"/>
</dbReference>
<keyword evidence="6" id="KW-1185">Reference proteome</keyword>
<dbReference type="Pfam" id="PF01613">
    <property type="entry name" value="Flavin_Reduct"/>
    <property type="match status" value="1"/>
</dbReference>
<dbReference type="PANTHER" id="PTHR30466:SF11">
    <property type="entry name" value="FLAVIN-DEPENDENT MONOOXYGENASE, REDUCTASE SUBUNIT HSAB"/>
    <property type="match status" value="1"/>
</dbReference>
<feature type="domain" description="Flavin reductase like" evidence="4">
    <location>
        <begin position="1"/>
        <end position="137"/>
    </location>
</feature>
<dbReference type="AlphaFoldDB" id="A0A5P2USL5"/>
<dbReference type="GO" id="GO:0042602">
    <property type="term" value="F:riboflavin reductase (NADPH) activity"/>
    <property type="evidence" value="ECO:0007669"/>
    <property type="project" value="TreeGrafter"/>
</dbReference>
<evidence type="ECO:0000256" key="1">
    <source>
        <dbReference type="ARBA" id="ARBA00008898"/>
    </source>
</evidence>
<evidence type="ECO:0000313" key="5">
    <source>
        <dbReference type="EMBL" id="QEU82158.1"/>
    </source>
</evidence>
<accession>A0A5P2USL5</accession>
<name>A0A5P2USL5_9ACTN</name>
<dbReference type="KEGG" id="ssub:CP968_31280"/>